<keyword evidence="3" id="KW-1185">Reference proteome</keyword>
<dbReference type="Proteomes" id="UP000235672">
    <property type="component" value="Unassembled WGS sequence"/>
</dbReference>
<reference evidence="2 3" key="1">
    <citation type="submission" date="2016-05" db="EMBL/GenBank/DDBJ databases">
        <title>A degradative enzymes factory behind the ericoid mycorrhizal symbiosis.</title>
        <authorList>
            <consortium name="DOE Joint Genome Institute"/>
            <person name="Martino E."/>
            <person name="Morin E."/>
            <person name="Grelet G."/>
            <person name="Kuo A."/>
            <person name="Kohler A."/>
            <person name="Daghino S."/>
            <person name="Barry K."/>
            <person name="Choi C."/>
            <person name="Cichocki N."/>
            <person name="Clum A."/>
            <person name="Copeland A."/>
            <person name="Hainaut M."/>
            <person name="Haridas S."/>
            <person name="Labutti K."/>
            <person name="Lindquist E."/>
            <person name="Lipzen A."/>
            <person name="Khouja H.-R."/>
            <person name="Murat C."/>
            <person name="Ohm R."/>
            <person name="Olson A."/>
            <person name="Spatafora J."/>
            <person name="Veneault-Fourrey C."/>
            <person name="Henrissat B."/>
            <person name="Grigoriev I."/>
            <person name="Martin F."/>
            <person name="Perotto S."/>
        </authorList>
    </citation>
    <scope>NUCLEOTIDE SEQUENCE [LARGE SCALE GENOMIC DNA]</scope>
    <source>
        <strain evidence="2 3">UAMH 7357</strain>
    </source>
</reference>
<name>A0A2J6PM27_9HELO</name>
<feature type="signal peptide" evidence="1">
    <location>
        <begin position="1"/>
        <end position="19"/>
    </location>
</feature>
<feature type="chain" id="PRO_5014422973" description="Fungal calcium binding protein domain-containing protein" evidence="1">
    <location>
        <begin position="20"/>
        <end position="101"/>
    </location>
</feature>
<protein>
    <recommendedName>
        <fullName evidence="4">Fungal calcium binding protein domain-containing protein</fullName>
    </recommendedName>
</protein>
<gene>
    <name evidence="2" type="ORF">NA56DRAFT_754304</name>
</gene>
<proteinExistence type="predicted"/>
<evidence type="ECO:0000313" key="3">
    <source>
        <dbReference type="Proteomes" id="UP000235672"/>
    </source>
</evidence>
<evidence type="ECO:0000256" key="1">
    <source>
        <dbReference type="SAM" id="SignalP"/>
    </source>
</evidence>
<evidence type="ECO:0000313" key="2">
    <source>
        <dbReference type="EMBL" id="PMD15067.1"/>
    </source>
</evidence>
<organism evidence="2 3">
    <name type="scientific">Hyaloscypha hepaticicola</name>
    <dbReference type="NCBI Taxonomy" id="2082293"/>
    <lineage>
        <taxon>Eukaryota</taxon>
        <taxon>Fungi</taxon>
        <taxon>Dikarya</taxon>
        <taxon>Ascomycota</taxon>
        <taxon>Pezizomycotina</taxon>
        <taxon>Leotiomycetes</taxon>
        <taxon>Helotiales</taxon>
        <taxon>Hyaloscyphaceae</taxon>
        <taxon>Hyaloscypha</taxon>
    </lineage>
</organism>
<sequence>MKFTTSIIALCIAFASVEASDLKYCNADGCLRALLPTRDLSRFEAGAAFCATYLAAIPPRTDISGAPPTATKSCGSSPQRYSSACTCIPPLPTPVVKEAAS</sequence>
<dbReference type="OrthoDB" id="3530736at2759"/>
<dbReference type="AlphaFoldDB" id="A0A2J6PM27"/>
<dbReference type="EMBL" id="KZ613516">
    <property type="protein sequence ID" value="PMD15067.1"/>
    <property type="molecule type" value="Genomic_DNA"/>
</dbReference>
<accession>A0A2J6PM27</accession>
<evidence type="ECO:0008006" key="4">
    <source>
        <dbReference type="Google" id="ProtNLM"/>
    </source>
</evidence>
<keyword evidence="1" id="KW-0732">Signal</keyword>